<feature type="transmembrane region" description="Helical" evidence="6">
    <location>
        <begin position="145"/>
        <end position="164"/>
    </location>
</feature>
<feature type="transmembrane region" description="Helical" evidence="6">
    <location>
        <begin position="31"/>
        <end position="57"/>
    </location>
</feature>
<sequence length="251" mass="26035">MTTGFPLDDAAWASPWRHRAVGEKLLLSGGLLAVTVSLPAWPGSVLAAATALVVLLGPARVAPGVLARVVAAPLAFIVVGALSVLVSLQWEAGPALAVTDETRRTALSLLGRGTAGTLGVLVIAATTPMVDLLGALRRLRVPEACIDVAALVYRLVLVLFATLFQMGEAQAARLGYRDRRTTLRSSAALGAGLLLRSWDRARRLEEGLAGRGYSGSLPSLDPTRRTSVPFVATSLATVGVIAVTSLVAGGW</sequence>
<name>A0ABT5GF55_9MICO</name>
<dbReference type="InterPro" id="IPR003339">
    <property type="entry name" value="ABC/ECF_trnsptr_transmembrane"/>
</dbReference>
<keyword evidence="3 6" id="KW-0812">Transmembrane</keyword>
<dbReference type="InterPro" id="IPR052770">
    <property type="entry name" value="Cobalt_transport_CbiQ"/>
</dbReference>
<evidence type="ECO:0000313" key="7">
    <source>
        <dbReference type="EMBL" id="MDC5696905.1"/>
    </source>
</evidence>
<comment type="caution">
    <text evidence="7">The sequence shown here is derived from an EMBL/GenBank/DDBJ whole genome shotgun (WGS) entry which is preliminary data.</text>
</comment>
<keyword evidence="4 6" id="KW-1133">Transmembrane helix</keyword>
<evidence type="ECO:0000256" key="2">
    <source>
        <dbReference type="ARBA" id="ARBA00022475"/>
    </source>
</evidence>
<comment type="subcellular location">
    <subcellularLocation>
        <location evidence="1">Cell membrane</location>
        <topology evidence="1">Multi-pass membrane protein</topology>
    </subcellularLocation>
</comment>
<feature type="transmembrane region" description="Helical" evidence="6">
    <location>
        <begin position="110"/>
        <end position="133"/>
    </location>
</feature>
<keyword evidence="5 6" id="KW-0472">Membrane</keyword>
<dbReference type="PANTHER" id="PTHR43723">
    <property type="entry name" value="COBALT TRANSPORT PROTEIN CBIQ"/>
    <property type="match status" value="1"/>
</dbReference>
<accession>A0ABT5GF55</accession>
<evidence type="ECO:0000256" key="5">
    <source>
        <dbReference type="ARBA" id="ARBA00023136"/>
    </source>
</evidence>
<feature type="transmembrane region" description="Helical" evidence="6">
    <location>
        <begin position="227"/>
        <end position="248"/>
    </location>
</feature>
<dbReference type="InterPro" id="IPR012809">
    <property type="entry name" value="ECF_CbiQ"/>
</dbReference>
<organism evidence="7 8">
    <name type="scientific">Intrasporangium calvum</name>
    <dbReference type="NCBI Taxonomy" id="53358"/>
    <lineage>
        <taxon>Bacteria</taxon>
        <taxon>Bacillati</taxon>
        <taxon>Actinomycetota</taxon>
        <taxon>Actinomycetes</taxon>
        <taxon>Micrococcales</taxon>
        <taxon>Intrasporangiaceae</taxon>
        <taxon>Intrasporangium</taxon>
    </lineage>
</organism>
<feature type="transmembrane region" description="Helical" evidence="6">
    <location>
        <begin position="69"/>
        <end position="90"/>
    </location>
</feature>
<evidence type="ECO:0000256" key="1">
    <source>
        <dbReference type="ARBA" id="ARBA00004651"/>
    </source>
</evidence>
<evidence type="ECO:0000313" key="8">
    <source>
        <dbReference type="Proteomes" id="UP001150259"/>
    </source>
</evidence>
<dbReference type="Pfam" id="PF02361">
    <property type="entry name" value="CbiQ"/>
    <property type="match status" value="1"/>
</dbReference>
<dbReference type="RefSeq" id="WP_272461478.1">
    <property type="nucleotide sequence ID" value="NZ_JAPFQL010000020.1"/>
</dbReference>
<keyword evidence="2" id="KW-1003">Cell membrane</keyword>
<evidence type="ECO:0000256" key="6">
    <source>
        <dbReference type="SAM" id="Phobius"/>
    </source>
</evidence>
<dbReference type="Proteomes" id="UP001150259">
    <property type="component" value="Unassembled WGS sequence"/>
</dbReference>
<dbReference type="CDD" id="cd16914">
    <property type="entry name" value="EcfT"/>
    <property type="match status" value="1"/>
</dbReference>
<proteinExistence type="predicted"/>
<dbReference type="PANTHER" id="PTHR43723:SF1">
    <property type="entry name" value="COBALT TRANSPORT PROTEIN CBIQ"/>
    <property type="match status" value="1"/>
</dbReference>
<dbReference type="NCBIfam" id="TIGR02454">
    <property type="entry name" value="ECF_T_CbiQ"/>
    <property type="match status" value="1"/>
</dbReference>
<evidence type="ECO:0000256" key="4">
    <source>
        <dbReference type="ARBA" id="ARBA00022989"/>
    </source>
</evidence>
<protein>
    <submittedName>
        <fullName evidence="7">Cobalt ECF transporter T component CbiQ</fullName>
    </submittedName>
</protein>
<reference evidence="7 8" key="1">
    <citation type="submission" date="2022-11" db="EMBL/GenBank/DDBJ databases">
        <title>Anaerobic phenanthrene biodegradation by a DNRA strain PheN6.</title>
        <authorList>
            <person name="Zhang Z."/>
        </authorList>
    </citation>
    <scope>NUCLEOTIDE SEQUENCE [LARGE SCALE GENOMIC DNA]</scope>
    <source>
        <strain evidence="7 8">PheN6</strain>
    </source>
</reference>
<gene>
    <name evidence="7" type="primary">cbiQ</name>
    <name evidence="7" type="ORF">OO014_06505</name>
</gene>
<dbReference type="EMBL" id="JAPFQL010000020">
    <property type="protein sequence ID" value="MDC5696905.1"/>
    <property type="molecule type" value="Genomic_DNA"/>
</dbReference>
<evidence type="ECO:0000256" key="3">
    <source>
        <dbReference type="ARBA" id="ARBA00022692"/>
    </source>
</evidence>
<keyword evidence="8" id="KW-1185">Reference proteome</keyword>